<dbReference type="InterPro" id="IPR009003">
    <property type="entry name" value="Peptidase_S1_PA"/>
</dbReference>
<dbReference type="AlphaFoldDB" id="A0A8W8LXE5"/>
<accession>A0A8W8LXE5</accession>
<proteinExistence type="inferred from homology"/>
<evidence type="ECO:0000259" key="3">
    <source>
        <dbReference type="PROSITE" id="PS50240"/>
    </source>
</evidence>
<dbReference type="PANTHER" id="PTHR24256">
    <property type="entry name" value="TRYPTASE-RELATED"/>
    <property type="match status" value="1"/>
</dbReference>
<protein>
    <recommendedName>
        <fullName evidence="3">Peptidase S1 domain-containing protein</fullName>
    </recommendedName>
</protein>
<comment type="similarity">
    <text evidence="2">Belongs to the peptidase S1 family. CLIP subfamily.</text>
</comment>
<dbReference type="PROSITE" id="PS00135">
    <property type="entry name" value="TRYPSIN_SER"/>
    <property type="match status" value="1"/>
</dbReference>
<name>A0A8W8LXE5_MAGGI</name>
<sequence length="106" mass="11948">WGYTADQEETDRSRLRQVRGDVISSTQCKEFWQSELEEDTLCFGDGTHGPCKGDSGGPMSCSYDGKYYITGVVSWGSEDCKQKGYPSVFTRVTSYLNWINKHVSRG</sequence>
<evidence type="ECO:0000313" key="5">
    <source>
        <dbReference type="Proteomes" id="UP000005408"/>
    </source>
</evidence>
<organism evidence="4 5">
    <name type="scientific">Magallana gigas</name>
    <name type="common">Pacific oyster</name>
    <name type="synonym">Crassostrea gigas</name>
    <dbReference type="NCBI Taxonomy" id="29159"/>
    <lineage>
        <taxon>Eukaryota</taxon>
        <taxon>Metazoa</taxon>
        <taxon>Spiralia</taxon>
        <taxon>Lophotrochozoa</taxon>
        <taxon>Mollusca</taxon>
        <taxon>Bivalvia</taxon>
        <taxon>Autobranchia</taxon>
        <taxon>Pteriomorphia</taxon>
        <taxon>Ostreida</taxon>
        <taxon>Ostreoidea</taxon>
        <taxon>Ostreidae</taxon>
        <taxon>Magallana</taxon>
    </lineage>
</organism>
<dbReference type="Pfam" id="PF00089">
    <property type="entry name" value="Trypsin"/>
    <property type="match status" value="1"/>
</dbReference>
<dbReference type="PROSITE" id="PS50240">
    <property type="entry name" value="TRYPSIN_DOM"/>
    <property type="match status" value="1"/>
</dbReference>
<keyword evidence="5" id="KW-1185">Reference proteome</keyword>
<dbReference type="InterPro" id="IPR051487">
    <property type="entry name" value="Ser/Thr_Proteases_Immune/Dev"/>
</dbReference>
<dbReference type="Proteomes" id="UP000005408">
    <property type="component" value="Unassembled WGS sequence"/>
</dbReference>
<reference evidence="4" key="1">
    <citation type="submission" date="2022-08" db="UniProtKB">
        <authorList>
            <consortium name="EnsemblMetazoa"/>
        </authorList>
    </citation>
    <scope>IDENTIFICATION</scope>
    <source>
        <strain evidence="4">05x7-T-G4-1.051#20</strain>
    </source>
</reference>
<dbReference type="SUPFAM" id="SSF50494">
    <property type="entry name" value="Trypsin-like serine proteases"/>
    <property type="match status" value="1"/>
</dbReference>
<keyword evidence="1" id="KW-1015">Disulfide bond</keyword>
<dbReference type="InterPro" id="IPR043504">
    <property type="entry name" value="Peptidase_S1_PA_chymotrypsin"/>
</dbReference>
<evidence type="ECO:0000256" key="1">
    <source>
        <dbReference type="ARBA" id="ARBA00023157"/>
    </source>
</evidence>
<feature type="domain" description="Peptidase S1" evidence="3">
    <location>
        <begin position="1"/>
        <end position="104"/>
    </location>
</feature>
<dbReference type="GO" id="GO:0006508">
    <property type="term" value="P:proteolysis"/>
    <property type="evidence" value="ECO:0007669"/>
    <property type="project" value="InterPro"/>
</dbReference>
<dbReference type="EnsemblMetazoa" id="G30260.5">
    <property type="protein sequence ID" value="G30260.5:cds"/>
    <property type="gene ID" value="G30260"/>
</dbReference>
<dbReference type="InterPro" id="IPR033116">
    <property type="entry name" value="TRYPSIN_SER"/>
</dbReference>
<evidence type="ECO:0000313" key="4">
    <source>
        <dbReference type="EnsemblMetazoa" id="G30260.5:cds"/>
    </source>
</evidence>
<dbReference type="InterPro" id="IPR001254">
    <property type="entry name" value="Trypsin_dom"/>
</dbReference>
<dbReference type="GO" id="GO:0004252">
    <property type="term" value="F:serine-type endopeptidase activity"/>
    <property type="evidence" value="ECO:0007669"/>
    <property type="project" value="InterPro"/>
</dbReference>
<evidence type="ECO:0000256" key="2">
    <source>
        <dbReference type="ARBA" id="ARBA00024195"/>
    </source>
</evidence>
<dbReference type="Gene3D" id="2.40.10.10">
    <property type="entry name" value="Trypsin-like serine proteases"/>
    <property type="match status" value="1"/>
</dbReference>